<evidence type="ECO:0000259" key="3">
    <source>
        <dbReference type="Pfam" id="PF25917"/>
    </source>
</evidence>
<organism evidence="5 6">
    <name type="scientific">Pseudoalteromonas byunsanensis</name>
    <dbReference type="NCBI Taxonomy" id="327939"/>
    <lineage>
        <taxon>Bacteria</taxon>
        <taxon>Pseudomonadati</taxon>
        <taxon>Pseudomonadota</taxon>
        <taxon>Gammaproteobacteria</taxon>
        <taxon>Alteromonadales</taxon>
        <taxon>Pseudoalteromonadaceae</taxon>
        <taxon>Pseudoalteromonas</taxon>
    </lineage>
</organism>
<proteinExistence type="inferred from homology"/>
<dbReference type="InterPro" id="IPR058792">
    <property type="entry name" value="Beta-barrel_RND_2"/>
</dbReference>
<dbReference type="PANTHER" id="PTHR30469">
    <property type="entry name" value="MULTIDRUG RESISTANCE PROTEIN MDTA"/>
    <property type="match status" value="1"/>
</dbReference>
<evidence type="ECO:0000256" key="2">
    <source>
        <dbReference type="SAM" id="SignalP"/>
    </source>
</evidence>
<dbReference type="RefSeq" id="WP_070990829.1">
    <property type="nucleotide sequence ID" value="NZ_CBCSHD010000001.1"/>
</dbReference>
<comment type="similarity">
    <text evidence="1">Belongs to the membrane fusion protein (MFP) (TC 8.A.1) family.</text>
</comment>
<sequence length="342" mass="37583">MKYRLLSALLFSCILTKTSMVHANEKRPAAVVITAPVKFLATQDRIEAIGTSEAHRSVVLFPAVADRVTKVNFHSAQTVNKGDVLFQLDDRKEQAQAKQAQIHLDNAKRDLLRLKNSIKNGATTQSALDDAQTKVALGEVALIQAQNDIADHKVVAPFSGVVGLTDIEAGDWVTNQTKLTTLDDPSVLYIDFTAPEQALDLLKGTTHVRVSPWYDSGGHLDAKIAHVDSRIDSKSRTIRIKAAINNKQNRFIPGMSFKVALMNFGQQYAAIPEAALMWGPTGPYIWVAEQGKAKRVDVQVIQRQKSHVLVDGNIAQQQMLVVEGVQRLREGQAVNPQLAKVN</sequence>
<dbReference type="InterPro" id="IPR006143">
    <property type="entry name" value="RND_pump_MFP"/>
</dbReference>
<dbReference type="GO" id="GO:0015562">
    <property type="term" value="F:efflux transmembrane transporter activity"/>
    <property type="evidence" value="ECO:0007669"/>
    <property type="project" value="TreeGrafter"/>
</dbReference>
<keyword evidence="2" id="KW-0732">Signal</keyword>
<evidence type="ECO:0000313" key="6">
    <source>
        <dbReference type="Proteomes" id="UP000180253"/>
    </source>
</evidence>
<name>A0A1S1NDD9_9GAMM</name>
<dbReference type="Pfam" id="PF25954">
    <property type="entry name" value="Beta-barrel_RND_2"/>
    <property type="match status" value="1"/>
</dbReference>
<gene>
    <name evidence="5" type="ORF">BIW53_05300</name>
</gene>
<protein>
    <submittedName>
        <fullName evidence="5">Uncharacterized protein</fullName>
    </submittedName>
</protein>
<dbReference type="Gene3D" id="2.40.420.20">
    <property type="match status" value="1"/>
</dbReference>
<feature type="domain" description="Multidrug resistance protein MdtA-like barrel-sandwich hybrid" evidence="3">
    <location>
        <begin position="59"/>
        <end position="178"/>
    </location>
</feature>
<feature type="domain" description="CusB-like beta-barrel" evidence="4">
    <location>
        <begin position="190"/>
        <end position="262"/>
    </location>
</feature>
<evidence type="ECO:0000256" key="1">
    <source>
        <dbReference type="ARBA" id="ARBA00009477"/>
    </source>
</evidence>
<reference evidence="5 6" key="1">
    <citation type="submission" date="2016-10" db="EMBL/GenBank/DDBJ databases">
        <title>Pseudoalteromonas amylolytica sp. nov., isolated from the surface seawater.</title>
        <authorList>
            <person name="Wu Y.-H."/>
            <person name="Cheng H."/>
            <person name="Jin X.-B."/>
            <person name="Wang C.-S."/>
            <person name="Xu X.-W."/>
        </authorList>
    </citation>
    <scope>NUCLEOTIDE SEQUENCE [LARGE SCALE GENOMIC DNA]</scope>
    <source>
        <strain evidence="5 6">JCM 12483</strain>
    </source>
</reference>
<dbReference type="Proteomes" id="UP000180253">
    <property type="component" value="Unassembled WGS sequence"/>
</dbReference>
<feature type="signal peptide" evidence="2">
    <location>
        <begin position="1"/>
        <end position="23"/>
    </location>
</feature>
<dbReference type="EMBL" id="MNAN01000026">
    <property type="protein sequence ID" value="OHU96741.1"/>
    <property type="molecule type" value="Genomic_DNA"/>
</dbReference>
<evidence type="ECO:0000313" key="5">
    <source>
        <dbReference type="EMBL" id="OHU96741.1"/>
    </source>
</evidence>
<dbReference type="InterPro" id="IPR058625">
    <property type="entry name" value="MdtA-like_BSH"/>
</dbReference>
<dbReference type="Gene3D" id="1.10.287.470">
    <property type="entry name" value="Helix hairpin bin"/>
    <property type="match status" value="1"/>
</dbReference>
<dbReference type="AlphaFoldDB" id="A0A1S1NDD9"/>
<dbReference type="NCBIfam" id="TIGR01730">
    <property type="entry name" value="RND_mfp"/>
    <property type="match status" value="1"/>
</dbReference>
<dbReference type="SUPFAM" id="SSF111369">
    <property type="entry name" value="HlyD-like secretion proteins"/>
    <property type="match status" value="1"/>
</dbReference>
<dbReference type="Gene3D" id="2.40.30.170">
    <property type="match status" value="1"/>
</dbReference>
<dbReference type="STRING" id="327939.BIW53_05300"/>
<dbReference type="GO" id="GO:1990281">
    <property type="term" value="C:efflux pump complex"/>
    <property type="evidence" value="ECO:0007669"/>
    <property type="project" value="TreeGrafter"/>
</dbReference>
<keyword evidence="6" id="KW-1185">Reference proteome</keyword>
<dbReference type="Gene3D" id="2.40.50.100">
    <property type="match status" value="1"/>
</dbReference>
<feature type="chain" id="PRO_5010229455" evidence="2">
    <location>
        <begin position="24"/>
        <end position="342"/>
    </location>
</feature>
<comment type="caution">
    <text evidence="5">The sequence shown here is derived from an EMBL/GenBank/DDBJ whole genome shotgun (WGS) entry which is preliminary data.</text>
</comment>
<dbReference type="PANTHER" id="PTHR30469:SF11">
    <property type="entry name" value="BLL4320 PROTEIN"/>
    <property type="match status" value="1"/>
</dbReference>
<evidence type="ECO:0000259" key="4">
    <source>
        <dbReference type="Pfam" id="PF25954"/>
    </source>
</evidence>
<dbReference type="Pfam" id="PF25917">
    <property type="entry name" value="BSH_RND"/>
    <property type="match status" value="1"/>
</dbReference>
<accession>A0A1S1NDD9</accession>